<feature type="coiled-coil region" evidence="2">
    <location>
        <begin position="325"/>
        <end position="352"/>
    </location>
</feature>
<dbReference type="InterPro" id="IPR027417">
    <property type="entry name" value="P-loop_NTPase"/>
</dbReference>
<dbReference type="InterPro" id="IPR003593">
    <property type="entry name" value="AAA+_ATPase"/>
</dbReference>
<evidence type="ECO:0000259" key="3">
    <source>
        <dbReference type="PROSITE" id="PS50943"/>
    </source>
</evidence>
<keyword evidence="5" id="KW-1185">Reference proteome</keyword>
<dbReference type="SUPFAM" id="SSF52540">
    <property type="entry name" value="P-loop containing nucleoside triphosphate hydrolases"/>
    <property type="match status" value="1"/>
</dbReference>
<reference evidence="4 5" key="1">
    <citation type="submission" date="2016-10" db="EMBL/GenBank/DDBJ databases">
        <authorList>
            <person name="de Groot N.N."/>
        </authorList>
    </citation>
    <scope>NUCLEOTIDE SEQUENCE [LARGE SCALE GENOMIC DNA]</scope>
    <source>
        <strain evidence="4 5">CPCC 202699</strain>
    </source>
</reference>
<keyword evidence="1" id="KW-0802">TPR repeat</keyword>
<feature type="domain" description="HTH cro/C1-type" evidence="3">
    <location>
        <begin position="41"/>
        <end position="90"/>
    </location>
</feature>
<dbReference type="Gene3D" id="1.25.40.10">
    <property type="entry name" value="Tetratricopeptide repeat domain"/>
    <property type="match status" value="2"/>
</dbReference>
<evidence type="ECO:0000313" key="5">
    <source>
        <dbReference type="Proteomes" id="UP000199515"/>
    </source>
</evidence>
<dbReference type="RefSeq" id="WP_143047208.1">
    <property type="nucleotide sequence ID" value="NZ_FNON01000008.1"/>
</dbReference>
<keyword evidence="2" id="KW-0175">Coiled coil</keyword>
<proteinExistence type="predicted"/>
<dbReference type="InterPro" id="IPR011990">
    <property type="entry name" value="TPR-like_helical_dom_sf"/>
</dbReference>
<dbReference type="InterPro" id="IPR042197">
    <property type="entry name" value="Apaf_helical"/>
</dbReference>
<dbReference type="SMART" id="SM00382">
    <property type="entry name" value="AAA"/>
    <property type="match status" value="1"/>
</dbReference>
<dbReference type="InterPro" id="IPR001387">
    <property type="entry name" value="Cro/C1-type_HTH"/>
</dbReference>
<dbReference type="SMART" id="SM00530">
    <property type="entry name" value="HTH_XRE"/>
    <property type="match status" value="1"/>
</dbReference>
<dbReference type="SUPFAM" id="SSF48452">
    <property type="entry name" value="TPR-like"/>
    <property type="match status" value="2"/>
</dbReference>
<sequence length="887" mass="96027">MSSGPADTDGPDPRRVEKLDDLVRELALLSARAARGSGKPKVSLAELAKRLGLPPSSKSTVHSYVSGKTLVPSETLDAMVIALGATGEEQREWANAWFRVSGARRKKQAQGVNTLIGADPDFTGRQDELDELEALVTAKTVLAIDGMAGIGKTTLAVELARRLAGRYPDGQLFIDLQANTDEELEPSQALARLLSMLKKSPASQPSGDAEWGEVWRAALVGKRLLVVLDNASSTEQVEQLLPGSTGSLVLVTSRRRLDGLRIRGAASYSLDVLPHEPAVALFTGVARRPGDDPAIIDEIVRLCGGLPLAIRVVAAGLAARPGWTVADMADELRDEQTRLRAMRAENKSVRAAFELSYRRLTEAEQIVFRRLGLHVPGELGLPVAVALGGVGPAAGRDAMDRLVEYSLVREPARHRYRLHDLLRQFARECASETDPRPDRKRATARALDCYLHTALTAHATLVPHRPVKDEVTEVPALARSFDSEQAAISWCDLELDNLLRCRSMAAEFDLQPYFWRIPRAIAHYLGLRANLADAGNQYGLGLSVASIGNDPQAVADMTARIGDINNAHGNHAAAIDGFLGAREHYLRLGDLVAAADMLNRAGVGHRMNGQNGRALEEHRRALAEHTELGDVYGQAESHYLIAMVHRVVGEYPVALDHHRQAIERYRSLNYALGEARSLANIGVIHRMREDYDAALECYPRALEVYQDAGDQRGIANTLNNMASALVQAGRPDDAMPLLEEAAAIFSTIRNPGGVADVLRVAAGLNADLGKLADAEAQLREALGIYRSTRAWFGTAGALRQLATVLRESGRPGEALELARESLETYRSDVHSRGGEAGALTEIAGCLLAVGEHQDARAYAERARALSADLGARTTKRLEELLDSLGAE</sequence>
<dbReference type="Gene3D" id="3.40.50.300">
    <property type="entry name" value="P-loop containing nucleotide triphosphate hydrolases"/>
    <property type="match status" value="1"/>
</dbReference>
<accession>A0A1H3PN24</accession>
<dbReference type="PANTHER" id="PTHR47691">
    <property type="entry name" value="REGULATOR-RELATED"/>
    <property type="match status" value="1"/>
</dbReference>
<dbReference type="InterPro" id="IPR002182">
    <property type="entry name" value="NB-ARC"/>
</dbReference>
<name>A0A1H3PN24_9PSEU</name>
<dbReference type="InterPro" id="IPR019734">
    <property type="entry name" value="TPR_rpt"/>
</dbReference>
<dbReference type="Gene3D" id="1.10.8.430">
    <property type="entry name" value="Helical domain of apoptotic protease-activating factors"/>
    <property type="match status" value="1"/>
</dbReference>
<dbReference type="Proteomes" id="UP000199515">
    <property type="component" value="Unassembled WGS sequence"/>
</dbReference>
<dbReference type="EMBL" id="FNON01000008">
    <property type="protein sequence ID" value="SDZ02330.1"/>
    <property type="molecule type" value="Genomic_DNA"/>
</dbReference>
<evidence type="ECO:0000256" key="2">
    <source>
        <dbReference type="SAM" id="Coils"/>
    </source>
</evidence>
<dbReference type="STRING" id="589385.SAMN05421504_108304"/>
<dbReference type="Pfam" id="PF13424">
    <property type="entry name" value="TPR_12"/>
    <property type="match status" value="2"/>
</dbReference>
<dbReference type="OrthoDB" id="7628974at2"/>
<dbReference type="PRINTS" id="PR00364">
    <property type="entry name" value="DISEASERSIST"/>
</dbReference>
<organism evidence="4 5">
    <name type="scientific">Amycolatopsis xylanica</name>
    <dbReference type="NCBI Taxonomy" id="589385"/>
    <lineage>
        <taxon>Bacteria</taxon>
        <taxon>Bacillati</taxon>
        <taxon>Actinomycetota</taxon>
        <taxon>Actinomycetes</taxon>
        <taxon>Pseudonocardiales</taxon>
        <taxon>Pseudonocardiaceae</taxon>
        <taxon>Amycolatopsis</taxon>
    </lineage>
</organism>
<dbReference type="PANTHER" id="PTHR47691:SF3">
    <property type="entry name" value="HTH-TYPE TRANSCRIPTIONAL REGULATOR RV0890C-RELATED"/>
    <property type="match status" value="1"/>
</dbReference>
<dbReference type="Pfam" id="PF00931">
    <property type="entry name" value="NB-ARC"/>
    <property type="match status" value="1"/>
</dbReference>
<dbReference type="PROSITE" id="PS50943">
    <property type="entry name" value="HTH_CROC1"/>
    <property type="match status" value="1"/>
</dbReference>
<dbReference type="CDD" id="cd00093">
    <property type="entry name" value="HTH_XRE"/>
    <property type="match status" value="1"/>
</dbReference>
<gene>
    <name evidence="4" type="ORF">SAMN05421504_108304</name>
</gene>
<protein>
    <submittedName>
        <fullName evidence="4">Predicted ATPase</fullName>
    </submittedName>
</protein>
<dbReference type="AlphaFoldDB" id="A0A1H3PN24"/>
<evidence type="ECO:0000256" key="1">
    <source>
        <dbReference type="PROSITE-ProRule" id="PRU00339"/>
    </source>
</evidence>
<dbReference type="GO" id="GO:0043531">
    <property type="term" value="F:ADP binding"/>
    <property type="evidence" value="ECO:0007669"/>
    <property type="project" value="InterPro"/>
</dbReference>
<evidence type="ECO:0000313" key="4">
    <source>
        <dbReference type="EMBL" id="SDZ02330.1"/>
    </source>
</evidence>
<feature type="repeat" description="TPR" evidence="1">
    <location>
        <begin position="675"/>
        <end position="708"/>
    </location>
</feature>
<dbReference type="PROSITE" id="PS50005">
    <property type="entry name" value="TPR"/>
    <property type="match status" value="1"/>
</dbReference>
<dbReference type="SMART" id="SM00028">
    <property type="entry name" value="TPR"/>
    <property type="match status" value="7"/>
</dbReference>